<proteinExistence type="predicted"/>
<dbReference type="InterPro" id="IPR012934">
    <property type="entry name" value="Znf_AD"/>
</dbReference>
<feature type="compositionally biased region" description="Polar residues" evidence="2">
    <location>
        <begin position="139"/>
        <end position="148"/>
    </location>
</feature>
<reference evidence="4 5" key="1">
    <citation type="submission" date="2023-09" db="EMBL/GenBank/DDBJ databases">
        <title>Nesidiocoris tenuis whole genome shotgun sequence.</title>
        <authorList>
            <person name="Shibata T."/>
            <person name="Shimoda M."/>
            <person name="Kobayashi T."/>
            <person name="Uehara T."/>
        </authorList>
    </citation>
    <scope>NUCLEOTIDE SEQUENCE [LARGE SCALE GENOMIC DNA]</scope>
    <source>
        <strain evidence="4 5">Japan</strain>
    </source>
</reference>
<keyword evidence="1" id="KW-0479">Metal-binding</keyword>
<evidence type="ECO:0000259" key="3">
    <source>
        <dbReference type="PROSITE" id="PS51915"/>
    </source>
</evidence>
<feature type="binding site" evidence="1">
    <location>
        <position position="71"/>
    </location>
    <ligand>
        <name>Zn(2+)</name>
        <dbReference type="ChEBI" id="CHEBI:29105"/>
    </ligand>
</feature>
<evidence type="ECO:0000256" key="1">
    <source>
        <dbReference type="PROSITE-ProRule" id="PRU01263"/>
    </source>
</evidence>
<sequence length="238" mass="25649">MTNQPISNEVIAASSASASDELKYMCRICGESDISIQIYSNLGKLMNLEEKICKGLRLELKENSLQPNNVCMKCVGRVNLVYEIHELTAATQDRIATILAASKNATNGPTDSQCSASWQIAEAHSLHSEFPNKPPNQVDEINSASSPGVSGPLGQPSGVKRPIELPPVNGISPVKKKDRKTVCIACGQWFFKNEMAAHTAHFHPTNKSVFACVNCSSNFATSEELAAHEGSCSITLDS</sequence>
<feature type="domain" description="ZAD" evidence="3">
    <location>
        <begin position="24"/>
        <end position="98"/>
    </location>
</feature>
<keyword evidence="1" id="KW-0862">Zinc</keyword>
<dbReference type="Pfam" id="PF07776">
    <property type="entry name" value="zf-AD"/>
    <property type="match status" value="1"/>
</dbReference>
<dbReference type="PROSITE" id="PS51915">
    <property type="entry name" value="ZAD"/>
    <property type="match status" value="1"/>
</dbReference>
<dbReference type="Proteomes" id="UP001307889">
    <property type="component" value="Chromosome 3"/>
</dbReference>
<evidence type="ECO:0000313" key="4">
    <source>
        <dbReference type="EMBL" id="BES92422.1"/>
    </source>
</evidence>
<accession>A0ABN7APU7</accession>
<evidence type="ECO:0000313" key="5">
    <source>
        <dbReference type="Proteomes" id="UP001307889"/>
    </source>
</evidence>
<protein>
    <submittedName>
        <fullName evidence="4">Zinc-finger associated domain (Zf-AD)</fullName>
    </submittedName>
</protein>
<keyword evidence="1 4" id="KW-0863">Zinc-finger</keyword>
<feature type="binding site" evidence="1">
    <location>
        <position position="74"/>
    </location>
    <ligand>
        <name>Zn(2+)</name>
        <dbReference type="ChEBI" id="CHEBI:29105"/>
    </ligand>
</feature>
<dbReference type="SMART" id="SM00868">
    <property type="entry name" value="zf-AD"/>
    <property type="match status" value="1"/>
</dbReference>
<feature type="region of interest" description="Disordered" evidence="2">
    <location>
        <begin position="128"/>
        <end position="165"/>
    </location>
</feature>
<dbReference type="Gene3D" id="3.30.160.60">
    <property type="entry name" value="Classic Zinc Finger"/>
    <property type="match status" value="1"/>
</dbReference>
<evidence type="ECO:0000256" key="2">
    <source>
        <dbReference type="SAM" id="MobiDB-lite"/>
    </source>
</evidence>
<name>A0ABN7APU7_9HEMI</name>
<feature type="binding site" evidence="1">
    <location>
        <position position="26"/>
    </location>
    <ligand>
        <name>Zn(2+)</name>
        <dbReference type="ChEBI" id="CHEBI:29105"/>
    </ligand>
</feature>
<gene>
    <name evidence="4" type="ORF">NTJ_05233</name>
</gene>
<dbReference type="EMBL" id="AP028911">
    <property type="protein sequence ID" value="BES92422.1"/>
    <property type="molecule type" value="Genomic_DNA"/>
</dbReference>
<dbReference type="GO" id="GO:0008270">
    <property type="term" value="F:zinc ion binding"/>
    <property type="evidence" value="ECO:0007669"/>
    <property type="project" value="UniProtKB-KW"/>
</dbReference>
<feature type="binding site" evidence="1">
    <location>
        <position position="29"/>
    </location>
    <ligand>
        <name>Zn(2+)</name>
        <dbReference type="ChEBI" id="CHEBI:29105"/>
    </ligand>
</feature>
<organism evidence="4 5">
    <name type="scientific">Nesidiocoris tenuis</name>
    <dbReference type="NCBI Taxonomy" id="355587"/>
    <lineage>
        <taxon>Eukaryota</taxon>
        <taxon>Metazoa</taxon>
        <taxon>Ecdysozoa</taxon>
        <taxon>Arthropoda</taxon>
        <taxon>Hexapoda</taxon>
        <taxon>Insecta</taxon>
        <taxon>Pterygota</taxon>
        <taxon>Neoptera</taxon>
        <taxon>Paraneoptera</taxon>
        <taxon>Hemiptera</taxon>
        <taxon>Heteroptera</taxon>
        <taxon>Panheteroptera</taxon>
        <taxon>Cimicomorpha</taxon>
        <taxon>Miridae</taxon>
        <taxon>Dicyphina</taxon>
        <taxon>Nesidiocoris</taxon>
    </lineage>
</organism>
<keyword evidence="5" id="KW-1185">Reference proteome</keyword>
<dbReference type="SUPFAM" id="SSF57716">
    <property type="entry name" value="Glucocorticoid receptor-like (DNA-binding domain)"/>
    <property type="match status" value="1"/>
</dbReference>
<dbReference type="Gene3D" id="3.40.1800.20">
    <property type="match status" value="1"/>
</dbReference>